<dbReference type="InterPro" id="IPR036388">
    <property type="entry name" value="WH-like_DNA-bd_sf"/>
</dbReference>
<proteinExistence type="predicted"/>
<dbReference type="InterPro" id="IPR001845">
    <property type="entry name" value="HTH_ArsR_DNA-bd_dom"/>
</dbReference>
<gene>
    <name evidence="5" type="ORF">QP235_07775</name>
</gene>
<dbReference type="NCBIfam" id="NF033788">
    <property type="entry name" value="HTH_metalloreg"/>
    <property type="match status" value="1"/>
</dbReference>
<dbReference type="PANTHER" id="PTHR33154">
    <property type="entry name" value="TRANSCRIPTIONAL REGULATOR, ARSR FAMILY"/>
    <property type="match status" value="1"/>
</dbReference>
<dbReference type="InterPro" id="IPR045981">
    <property type="entry name" value="DUF5937"/>
</dbReference>
<dbReference type="InterPro" id="IPR011991">
    <property type="entry name" value="ArsR-like_HTH"/>
</dbReference>
<accession>A0AAW6XHL0</accession>
<dbReference type="CDD" id="cd00090">
    <property type="entry name" value="HTH_ARSR"/>
    <property type="match status" value="1"/>
</dbReference>
<sequence length="374" mass="42910">MAIRINLGAYALQNNETLTQRIQFIYSPLNELFRSLHVLLNPRHHGVNIDWALTARQHLSSNFFNDLHYFSLIYELGVPPILLNNFESLAPDLDTEIDQLRIFLDKADPKVILTNLKKVASSRENQFIPTLAKSLEWQGFEINHSQNLLVDLANSPTSVYQHLLTFIAKYRAAVFDETWEVKSLAQVLLTEIKQQSLFLQQHGFTSLVNHLQIDRMFWRQNQLVIVKPFEETISLTDQDTILLVPSYFIWPHLFVDHFSHGIALCYSASNKPTTKISPDHIASIFNALSDVTRLKIMKYLANQPSTTQALGQILMMSDSTISHHLKLLKDASLVTTTKKGKFVLYSPTKVVNELVPDFYTYLENKEDVLNDNNN</sequence>
<feature type="domain" description="HTH arsR-type" evidence="4">
    <location>
        <begin position="273"/>
        <end position="366"/>
    </location>
</feature>
<keyword evidence="3" id="KW-0804">Transcription</keyword>
<dbReference type="EMBL" id="JASOGN010000031">
    <property type="protein sequence ID" value="MDK6503094.1"/>
    <property type="molecule type" value="Genomic_DNA"/>
</dbReference>
<evidence type="ECO:0000259" key="4">
    <source>
        <dbReference type="PROSITE" id="PS50987"/>
    </source>
</evidence>
<dbReference type="Proteomes" id="UP001230300">
    <property type="component" value="Unassembled WGS sequence"/>
</dbReference>
<evidence type="ECO:0000256" key="3">
    <source>
        <dbReference type="ARBA" id="ARBA00023163"/>
    </source>
</evidence>
<reference evidence="5" key="1">
    <citation type="submission" date="2023-05" db="EMBL/GenBank/DDBJ databases">
        <title>Cataloging the Phylogenetic Diversity of Human Bladder Bacteria.</title>
        <authorList>
            <person name="Du J."/>
        </authorList>
    </citation>
    <scope>NUCLEOTIDE SEQUENCE</scope>
    <source>
        <strain evidence="5">UMB9226</strain>
    </source>
</reference>
<dbReference type="GO" id="GO:0003677">
    <property type="term" value="F:DNA binding"/>
    <property type="evidence" value="ECO:0007669"/>
    <property type="project" value="UniProtKB-KW"/>
</dbReference>
<dbReference type="Pfam" id="PF19361">
    <property type="entry name" value="DUF5937"/>
    <property type="match status" value="1"/>
</dbReference>
<dbReference type="SUPFAM" id="SSF46785">
    <property type="entry name" value="Winged helix' DNA-binding domain"/>
    <property type="match status" value="1"/>
</dbReference>
<dbReference type="PRINTS" id="PR00778">
    <property type="entry name" value="HTHARSR"/>
</dbReference>
<dbReference type="Gene3D" id="1.10.10.10">
    <property type="entry name" value="Winged helix-like DNA-binding domain superfamily/Winged helix DNA-binding domain"/>
    <property type="match status" value="1"/>
</dbReference>
<dbReference type="GO" id="GO:0003700">
    <property type="term" value="F:DNA-binding transcription factor activity"/>
    <property type="evidence" value="ECO:0007669"/>
    <property type="project" value="InterPro"/>
</dbReference>
<keyword evidence="1" id="KW-0805">Transcription regulation</keyword>
<evidence type="ECO:0000313" key="5">
    <source>
        <dbReference type="EMBL" id="MDK6503094.1"/>
    </source>
</evidence>
<evidence type="ECO:0000313" key="6">
    <source>
        <dbReference type="Proteomes" id="UP001230300"/>
    </source>
</evidence>
<dbReference type="AlphaFoldDB" id="A0AAW6XHL0"/>
<evidence type="ECO:0000256" key="2">
    <source>
        <dbReference type="ARBA" id="ARBA00023125"/>
    </source>
</evidence>
<dbReference type="InterPro" id="IPR036390">
    <property type="entry name" value="WH_DNA-bd_sf"/>
</dbReference>
<dbReference type="Pfam" id="PF01022">
    <property type="entry name" value="HTH_5"/>
    <property type="match status" value="1"/>
</dbReference>
<dbReference type="PANTHER" id="PTHR33154:SF33">
    <property type="entry name" value="TRANSCRIPTIONAL REPRESSOR SDPR"/>
    <property type="match status" value="1"/>
</dbReference>
<dbReference type="RefSeq" id="WP_101887445.1">
    <property type="nucleotide sequence ID" value="NZ_JASOGN010000031.1"/>
</dbReference>
<dbReference type="SMART" id="SM00418">
    <property type="entry name" value="HTH_ARSR"/>
    <property type="match status" value="1"/>
</dbReference>
<comment type="caution">
    <text evidence="5">The sequence shown here is derived from an EMBL/GenBank/DDBJ whole genome shotgun (WGS) entry which is preliminary data.</text>
</comment>
<name>A0AAW6XHL0_9LACO</name>
<organism evidence="5 6">
    <name type="scientific">Lactobacillus crispatus</name>
    <dbReference type="NCBI Taxonomy" id="47770"/>
    <lineage>
        <taxon>Bacteria</taxon>
        <taxon>Bacillati</taxon>
        <taxon>Bacillota</taxon>
        <taxon>Bacilli</taxon>
        <taxon>Lactobacillales</taxon>
        <taxon>Lactobacillaceae</taxon>
        <taxon>Lactobacillus</taxon>
    </lineage>
</organism>
<dbReference type="PROSITE" id="PS50987">
    <property type="entry name" value="HTH_ARSR_2"/>
    <property type="match status" value="1"/>
</dbReference>
<keyword evidence="2" id="KW-0238">DNA-binding</keyword>
<dbReference type="InterPro" id="IPR051081">
    <property type="entry name" value="HTH_MetalResp_TranReg"/>
</dbReference>
<evidence type="ECO:0000256" key="1">
    <source>
        <dbReference type="ARBA" id="ARBA00023015"/>
    </source>
</evidence>
<protein>
    <submittedName>
        <fullName evidence="5">Metalloregulator ArsR/SmtB family transcription factor</fullName>
    </submittedName>
</protein>